<dbReference type="InterPro" id="IPR015943">
    <property type="entry name" value="WD40/YVTN_repeat-like_dom_sf"/>
</dbReference>
<dbReference type="HOGENOM" id="CLU_601252_0_0_1"/>
<keyword evidence="2" id="KW-0677">Repeat</keyword>
<evidence type="ECO:0000256" key="2">
    <source>
        <dbReference type="ARBA" id="ARBA00022737"/>
    </source>
</evidence>
<dbReference type="Pfam" id="PF00400">
    <property type="entry name" value="WD40"/>
    <property type="match status" value="1"/>
</dbReference>
<name>C5FV00_ARTOC</name>
<feature type="repeat" description="WD" evidence="3">
    <location>
        <begin position="156"/>
        <end position="187"/>
    </location>
</feature>
<keyword evidence="5" id="KW-1185">Reference proteome</keyword>
<organism evidence="4 5">
    <name type="scientific">Arthroderma otae (strain ATCC MYA-4605 / CBS 113480)</name>
    <name type="common">Microsporum canis</name>
    <dbReference type="NCBI Taxonomy" id="554155"/>
    <lineage>
        <taxon>Eukaryota</taxon>
        <taxon>Fungi</taxon>
        <taxon>Dikarya</taxon>
        <taxon>Ascomycota</taxon>
        <taxon>Pezizomycotina</taxon>
        <taxon>Eurotiomycetes</taxon>
        <taxon>Eurotiomycetidae</taxon>
        <taxon>Onygenales</taxon>
        <taxon>Arthrodermataceae</taxon>
        <taxon>Microsporum</taxon>
    </lineage>
</organism>
<dbReference type="STRING" id="554155.C5FV00"/>
<keyword evidence="1 3" id="KW-0853">WD repeat</keyword>
<dbReference type="GeneID" id="9222364"/>
<dbReference type="RefSeq" id="XP_002844589.1">
    <property type="nucleotide sequence ID" value="XM_002844543.1"/>
</dbReference>
<dbReference type="EMBL" id="DS995706">
    <property type="protein sequence ID" value="EEQ33734.1"/>
    <property type="molecule type" value="Genomic_DNA"/>
</dbReference>
<accession>C5FV00</accession>
<dbReference type="PROSITE" id="PS50082">
    <property type="entry name" value="WD_REPEATS_2"/>
    <property type="match status" value="1"/>
</dbReference>
<evidence type="ECO:0000313" key="4">
    <source>
        <dbReference type="EMBL" id="EEQ33734.1"/>
    </source>
</evidence>
<dbReference type="SUPFAM" id="SSF50998">
    <property type="entry name" value="Quinoprotein alcohol dehydrogenase-like"/>
    <property type="match status" value="1"/>
</dbReference>
<dbReference type="VEuPathDB" id="FungiDB:MCYG_06553"/>
<dbReference type="InterPro" id="IPR011047">
    <property type="entry name" value="Quinoprotein_ADH-like_sf"/>
</dbReference>
<proteinExistence type="predicted"/>
<dbReference type="PANTHER" id="PTHR19848">
    <property type="entry name" value="WD40 REPEAT PROTEIN"/>
    <property type="match status" value="1"/>
</dbReference>
<gene>
    <name evidence="4" type="ORF">MCYG_06553</name>
</gene>
<protein>
    <submittedName>
        <fullName evidence="4">G-protein beta WD-40 repeat-containing protein</fullName>
    </submittedName>
</protein>
<evidence type="ECO:0000256" key="3">
    <source>
        <dbReference type="PROSITE-ProRule" id="PRU00221"/>
    </source>
</evidence>
<evidence type="ECO:0000313" key="5">
    <source>
        <dbReference type="Proteomes" id="UP000002035"/>
    </source>
</evidence>
<sequence length="455" mass="50807">MPAKLLHLSFHDLITISTTKRTHSGLMSKKRMTWWISPASLSNIKLWDAATGDYTMSPGVRDNATIPDDTDDGCINSIAISLDNDPLAVDLYFPKMESFSHLRLVTFRCRILSQVDGVTRLSVTYSTDSHPIALPQDEGLIKIQDLDTGNCVITHDKHHEGSITSIAFSPDGIRLEPSKDCTIKLWDSIYIRLILLHFCQMVSRLHQLRAIQLSRSNLRTTARLRILLHSPFQGPNTTLESNSAYSRHPFVKQISSSLDCSNLVSTPPSSPGSYNHIKTRNVNSGAYIRILKINPLMLPPGIQDSVTVSGDLYLITPSTQFHSHCDWRSIRYIDNIYLALAVQGRYLNIWAIATCKCLKALYTGSPEVMSVKFSRDSRLLATGLFSSFECQVQPGFSKLVLNSLIYSITFDAVEPYPKLNTKIGASRFSICQSSKRSTRKKILFSASHPQAPASE</sequence>
<dbReference type="AlphaFoldDB" id="C5FV00"/>
<dbReference type="Gene3D" id="2.130.10.10">
    <property type="entry name" value="YVTN repeat-like/Quinoprotein amine dehydrogenase"/>
    <property type="match status" value="2"/>
</dbReference>
<dbReference type="InterPro" id="IPR001680">
    <property type="entry name" value="WD40_rpt"/>
</dbReference>
<dbReference type="PANTHER" id="PTHR19848:SF8">
    <property type="entry name" value="F-BOX AND WD REPEAT DOMAIN CONTAINING 7"/>
    <property type="match status" value="1"/>
</dbReference>
<dbReference type="Proteomes" id="UP000002035">
    <property type="component" value="Unassembled WGS sequence"/>
</dbReference>
<evidence type="ECO:0000256" key="1">
    <source>
        <dbReference type="ARBA" id="ARBA00022574"/>
    </source>
</evidence>
<reference evidence="5" key="1">
    <citation type="journal article" date="2012" name="MBio">
        <title>Comparative genome analysis of Trichophyton rubrum and related dermatophytes reveals candidate genes involved in infection.</title>
        <authorList>
            <person name="Martinez D.A."/>
            <person name="Oliver B.G."/>
            <person name="Graeser Y."/>
            <person name="Goldberg J.M."/>
            <person name="Li W."/>
            <person name="Martinez-Rossi N.M."/>
            <person name="Monod M."/>
            <person name="Shelest E."/>
            <person name="Barton R.C."/>
            <person name="Birch E."/>
            <person name="Brakhage A.A."/>
            <person name="Chen Z."/>
            <person name="Gurr S.J."/>
            <person name="Heiman D."/>
            <person name="Heitman J."/>
            <person name="Kosti I."/>
            <person name="Rossi A."/>
            <person name="Saif S."/>
            <person name="Samalova M."/>
            <person name="Saunders C.W."/>
            <person name="Shea T."/>
            <person name="Summerbell R.C."/>
            <person name="Xu J."/>
            <person name="Young S."/>
            <person name="Zeng Q."/>
            <person name="Birren B.W."/>
            <person name="Cuomo C.A."/>
            <person name="White T.C."/>
        </authorList>
    </citation>
    <scope>NUCLEOTIDE SEQUENCE [LARGE SCALE GENOMIC DNA]</scope>
    <source>
        <strain evidence="5">ATCC MYA-4605 / CBS 113480</strain>
    </source>
</reference>